<sequence length="239" mass="27956">MRTNDKVLLENINDYFSHKGMSPHLIDDIKEKYRQDIKKSEEKDQDYIEYRGKSPAQLILTIQRNLFALQLNPMIFFIINFILISYLYDKQYVPFQAITGISLFYCLVIFPITLILYVRIAKKNYLYSNKYEMRTGIIIGIIALILVIMQGFHFNWAIIPISIYGHQFVFFAGIILSLVGIFFKRIEFVGVGLLFCQKTIDAMVTDPEIAQFFSLAIWIILVVLIIFYTIRLSERTKSS</sequence>
<dbReference type="PATRIC" id="fig|176280.10.peg.363"/>
<gene>
    <name evidence="2" type="ordered locus">SE_0388</name>
</gene>
<protein>
    <submittedName>
        <fullName evidence="2">Uncharacterized protein</fullName>
    </submittedName>
</protein>
<dbReference type="EMBL" id="AE015929">
    <property type="protein sequence ID" value="AAO03985.1"/>
    <property type="molecule type" value="Genomic_DNA"/>
</dbReference>
<dbReference type="RefSeq" id="WP_002456002.1">
    <property type="nucleotide sequence ID" value="NC_004461.1"/>
</dbReference>
<feature type="transmembrane region" description="Helical" evidence="1">
    <location>
        <begin position="94"/>
        <end position="117"/>
    </location>
</feature>
<name>A0A0H2VHB6_STAES</name>
<feature type="transmembrane region" description="Helical" evidence="1">
    <location>
        <begin position="137"/>
        <end position="158"/>
    </location>
</feature>
<dbReference type="AlphaFoldDB" id="A0A0H2VHB6"/>
<organism evidence="2 3">
    <name type="scientific">Staphylococcus epidermidis (strain ATCC 12228 / FDA PCI 1200)</name>
    <dbReference type="NCBI Taxonomy" id="176280"/>
    <lineage>
        <taxon>Bacteria</taxon>
        <taxon>Bacillati</taxon>
        <taxon>Bacillota</taxon>
        <taxon>Bacilli</taxon>
        <taxon>Bacillales</taxon>
        <taxon>Staphylococcaceae</taxon>
        <taxon>Staphylococcus</taxon>
    </lineage>
</organism>
<dbReference type="GeneID" id="50019453"/>
<feature type="transmembrane region" description="Helical" evidence="1">
    <location>
        <begin position="212"/>
        <end position="230"/>
    </location>
</feature>
<reference evidence="2 3" key="1">
    <citation type="journal article" date="2003" name="Mol. Microbiol.">
        <title>Genome-based analysis of virulence genes in a non-biofilm-forming Staphylococcus epidermidis strain (ATCC 12228).</title>
        <authorList>
            <person name="Zhang Y.Q."/>
            <person name="Ren S.X."/>
            <person name="Li H.L."/>
            <person name="Wang Y.X."/>
            <person name="Fu G."/>
            <person name="Yang J."/>
            <person name="Qin Z.Q."/>
            <person name="Miao Y.G."/>
            <person name="Wang W.Y."/>
            <person name="Chen R.S."/>
            <person name="Shen Y."/>
            <person name="Chen Z."/>
            <person name="Yuan Z.H."/>
            <person name="Zhao G.P."/>
            <person name="Qu D."/>
            <person name="Danchin A."/>
            <person name="Wen Y.M."/>
        </authorList>
    </citation>
    <scope>NUCLEOTIDE SEQUENCE [LARGE SCALE GENOMIC DNA]</scope>
    <source>
        <strain evidence="3">ATCC 12228 / FDA PCI 1200</strain>
    </source>
</reference>
<accession>A0A0H2VHB6</accession>
<evidence type="ECO:0000313" key="2">
    <source>
        <dbReference type="EMBL" id="AAO03985.1"/>
    </source>
</evidence>
<dbReference type="KEGG" id="sep:SE_0388"/>
<proteinExistence type="predicted"/>
<dbReference type="OrthoDB" id="2413739at2"/>
<feature type="transmembrane region" description="Helical" evidence="1">
    <location>
        <begin position="66"/>
        <end position="88"/>
    </location>
</feature>
<keyword evidence="1" id="KW-1133">Transmembrane helix</keyword>
<dbReference type="Proteomes" id="UP000001411">
    <property type="component" value="Chromosome"/>
</dbReference>
<keyword evidence="1" id="KW-0472">Membrane</keyword>
<dbReference type="eggNOG" id="ENOG503052T">
    <property type="taxonomic scope" value="Bacteria"/>
</dbReference>
<dbReference type="HOGENOM" id="CLU_101793_0_0_9"/>
<evidence type="ECO:0000256" key="1">
    <source>
        <dbReference type="SAM" id="Phobius"/>
    </source>
</evidence>
<keyword evidence="1" id="KW-0812">Transmembrane</keyword>
<dbReference type="InterPro" id="IPR036259">
    <property type="entry name" value="MFS_trans_sf"/>
</dbReference>
<dbReference type="SUPFAM" id="SSF103473">
    <property type="entry name" value="MFS general substrate transporter"/>
    <property type="match status" value="1"/>
</dbReference>
<evidence type="ECO:0000313" key="3">
    <source>
        <dbReference type="Proteomes" id="UP000001411"/>
    </source>
</evidence>